<dbReference type="PROSITE" id="PS50102">
    <property type="entry name" value="RRM"/>
    <property type="match status" value="2"/>
</dbReference>
<dbReference type="InterPro" id="IPR050374">
    <property type="entry name" value="RRT5_SRSF_SR"/>
</dbReference>
<evidence type="ECO:0000256" key="3">
    <source>
        <dbReference type="SAM" id="MobiDB-lite"/>
    </source>
</evidence>
<feature type="region of interest" description="Disordered" evidence="3">
    <location>
        <begin position="199"/>
        <end position="281"/>
    </location>
</feature>
<feature type="domain" description="RRM" evidence="4">
    <location>
        <begin position="110"/>
        <end position="186"/>
    </location>
</feature>
<organism evidence="5 6">
    <name type="scientific">Fomitopsis schrenkii</name>
    <name type="common">Brown rot fungus</name>
    <dbReference type="NCBI Taxonomy" id="2126942"/>
    <lineage>
        <taxon>Eukaryota</taxon>
        <taxon>Fungi</taxon>
        <taxon>Dikarya</taxon>
        <taxon>Basidiomycota</taxon>
        <taxon>Agaricomycotina</taxon>
        <taxon>Agaricomycetes</taxon>
        <taxon>Polyporales</taxon>
        <taxon>Fomitopsis</taxon>
    </lineage>
</organism>
<feature type="compositionally biased region" description="Polar residues" evidence="3">
    <location>
        <begin position="201"/>
        <end position="222"/>
    </location>
</feature>
<dbReference type="EMBL" id="KE504133">
    <property type="protein sequence ID" value="EPT02743.1"/>
    <property type="molecule type" value="Genomic_DNA"/>
</dbReference>
<dbReference type="FunCoup" id="S8EDZ3">
    <property type="interactions" value="432"/>
</dbReference>
<dbReference type="GO" id="GO:0003729">
    <property type="term" value="F:mRNA binding"/>
    <property type="evidence" value="ECO:0007669"/>
    <property type="project" value="TreeGrafter"/>
</dbReference>
<dbReference type="InterPro" id="IPR012677">
    <property type="entry name" value="Nucleotide-bd_a/b_plait_sf"/>
</dbReference>
<dbReference type="AlphaFoldDB" id="S8EDZ3"/>
<dbReference type="InterPro" id="IPR035979">
    <property type="entry name" value="RBD_domain_sf"/>
</dbReference>
<dbReference type="SUPFAM" id="SSF54928">
    <property type="entry name" value="RNA-binding domain, RBD"/>
    <property type="match status" value="1"/>
</dbReference>
<dbReference type="GO" id="GO:0005737">
    <property type="term" value="C:cytoplasm"/>
    <property type="evidence" value="ECO:0007669"/>
    <property type="project" value="TreeGrafter"/>
</dbReference>
<feature type="domain" description="RRM" evidence="4">
    <location>
        <begin position="5"/>
        <end position="75"/>
    </location>
</feature>
<gene>
    <name evidence="5" type="ORF">FOMPIDRAFT_89429</name>
</gene>
<dbReference type="Pfam" id="PF00076">
    <property type="entry name" value="RRM_1"/>
    <property type="match status" value="2"/>
</dbReference>
<evidence type="ECO:0000256" key="2">
    <source>
        <dbReference type="PROSITE-ProRule" id="PRU00176"/>
    </source>
</evidence>
<dbReference type="InterPro" id="IPR000504">
    <property type="entry name" value="RRM_dom"/>
</dbReference>
<evidence type="ECO:0000313" key="5">
    <source>
        <dbReference type="EMBL" id="EPT02743.1"/>
    </source>
</evidence>
<name>S8EDZ3_FOMSC</name>
<dbReference type="eggNOG" id="KOG0106">
    <property type="taxonomic scope" value="Eukaryota"/>
</dbReference>
<dbReference type="Proteomes" id="UP000015241">
    <property type="component" value="Unassembled WGS sequence"/>
</dbReference>
<dbReference type="STRING" id="743788.S8EDZ3"/>
<dbReference type="PANTHER" id="PTHR23003">
    <property type="entry name" value="RNA RECOGNITION MOTIF RRM DOMAIN CONTAINING PROTEIN"/>
    <property type="match status" value="1"/>
</dbReference>
<evidence type="ECO:0000256" key="1">
    <source>
        <dbReference type="ARBA" id="ARBA00022884"/>
    </source>
</evidence>
<proteinExistence type="predicted"/>
<dbReference type="OrthoDB" id="1099063at2759"/>
<dbReference type="InParanoid" id="S8EDZ3"/>
<dbReference type="SMART" id="SM00360">
    <property type="entry name" value="RRM"/>
    <property type="match status" value="2"/>
</dbReference>
<evidence type="ECO:0000259" key="4">
    <source>
        <dbReference type="PROSITE" id="PS50102"/>
    </source>
</evidence>
<evidence type="ECO:0000313" key="6">
    <source>
        <dbReference type="Proteomes" id="UP000015241"/>
    </source>
</evidence>
<accession>S8EDZ3</accession>
<dbReference type="HOGENOM" id="CLU_906249_0_0_1"/>
<sequence length="307" mass="34009">MTAESRVYFGKIPLNIAEGDLRKHLSIFGPITELTLRTGYAIANFEFEKDAMDAISALGKRRFMGAELRVSLYVPRVKIQPVKHIPERAPRSRIPKRVSREYSTAVDSKNTVVFTYLNKEICWQQLKDFGRSAGRIAYCETSKKNRRVGFIKYETKAGAEKAIQILDGKELLNCHVRAISLAEYDRTCDAEALRASRMRSRSTGVENSSSIADMEQETFNPSRNKRRRIDDDRGRSPVRRNGPGSGHALVAIGQAPVFGKGSTGAVEPGEPSEDVKTEGISADSPFEALFRLTAGITRPSLPSAGQV</sequence>
<keyword evidence="6" id="KW-1185">Reference proteome</keyword>
<dbReference type="Gene3D" id="3.30.70.330">
    <property type="match status" value="2"/>
</dbReference>
<dbReference type="GO" id="GO:0005634">
    <property type="term" value="C:nucleus"/>
    <property type="evidence" value="ECO:0007669"/>
    <property type="project" value="TreeGrafter"/>
</dbReference>
<keyword evidence="1 2" id="KW-0694">RNA-binding</keyword>
<protein>
    <recommendedName>
        <fullName evidence="4">RRM domain-containing protein</fullName>
    </recommendedName>
</protein>
<dbReference type="CDD" id="cd00590">
    <property type="entry name" value="RRM_SF"/>
    <property type="match status" value="1"/>
</dbReference>
<reference evidence="5 6" key="1">
    <citation type="journal article" date="2012" name="Science">
        <title>The Paleozoic origin of enzymatic lignin decomposition reconstructed from 31 fungal genomes.</title>
        <authorList>
            <person name="Floudas D."/>
            <person name="Binder M."/>
            <person name="Riley R."/>
            <person name="Barry K."/>
            <person name="Blanchette R.A."/>
            <person name="Henrissat B."/>
            <person name="Martinez A.T."/>
            <person name="Otillar R."/>
            <person name="Spatafora J.W."/>
            <person name="Yadav J.S."/>
            <person name="Aerts A."/>
            <person name="Benoit I."/>
            <person name="Boyd A."/>
            <person name="Carlson A."/>
            <person name="Copeland A."/>
            <person name="Coutinho P.M."/>
            <person name="de Vries R.P."/>
            <person name="Ferreira P."/>
            <person name="Findley K."/>
            <person name="Foster B."/>
            <person name="Gaskell J."/>
            <person name="Glotzer D."/>
            <person name="Gorecki P."/>
            <person name="Heitman J."/>
            <person name="Hesse C."/>
            <person name="Hori C."/>
            <person name="Igarashi K."/>
            <person name="Jurgens J.A."/>
            <person name="Kallen N."/>
            <person name="Kersten P."/>
            <person name="Kohler A."/>
            <person name="Kuees U."/>
            <person name="Kumar T.K.A."/>
            <person name="Kuo A."/>
            <person name="LaButti K."/>
            <person name="Larrondo L.F."/>
            <person name="Lindquist E."/>
            <person name="Ling A."/>
            <person name="Lombard V."/>
            <person name="Lucas S."/>
            <person name="Lundell T."/>
            <person name="Martin R."/>
            <person name="McLaughlin D.J."/>
            <person name="Morgenstern I."/>
            <person name="Morin E."/>
            <person name="Murat C."/>
            <person name="Nagy L.G."/>
            <person name="Nolan M."/>
            <person name="Ohm R.A."/>
            <person name="Patyshakuliyeva A."/>
            <person name="Rokas A."/>
            <person name="Ruiz-Duenas F.J."/>
            <person name="Sabat G."/>
            <person name="Salamov A."/>
            <person name="Samejima M."/>
            <person name="Schmutz J."/>
            <person name="Slot J.C."/>
            <person name="St John F."/>
            <person name="Stenlid J."/>
            <person name="Sun H."/>
            <person name="Sun S."/>
            <person name="Syed K."/>
            <person name="Tsang A."/>
            <person name="Wiebenga A."/>
            <person name="Young D."/>
            <person name="Pisabarro A."/>
            <person name="Eastwood D.C."/>
            <person name="Martin F."/>
            <person name="Cullen D."/>
            <person name="Grigoriev I.V."/>
            <person name="Hibbett D.S."/>
        </authorList>
    </citation>
    <scope>NUCLEOTIDE SEQUENCE</scope>
    <source>
        <strain evidence="6">FP-58527</strain>
    </source>
</reference>